<protein>
    <submittedName>
        <fullName evidence="2">Uncharacterized protein</fullName>
    </submittedName>
</protein>
<keyword evidence="1" id="KW-0472">Membrane</keyword>
<evidence type="ECO:0000313" key="2">
    <source>
        <dbReference type="EMBL" id="CAI37132.1"/>
    </source>
</evidence>
<name>Q4JVM5_CORJK</name>
<keyword evidence="3" id="KW-1185">Reference proteome</keyword>
<dbReference type="PATRIC" id="fig|306537.10.peg.979"/>
<reference evidence="2 3" key="1">
    <citation type="journal article" date="2005" name="J. Bacteriol.">
        <title>Complete genome sequence and analysis of the multiresistant nosocomial pathogen Corynebacterium jeikeium K411, a lipid-requiring bacterium of the human skin flora.</title>
        <authorList>
            <person name="Tauch A."/>
            <person name="Kaiser O."/>
            <person name="Hain T."/>
            <person name="Goesmann A."/>
            <person name="Weisshaar B."/>
            <person name="Albersmeier A."/>
            <person name="Bekel T."/>
            <person name="Bischoff N."/>
            <person name="Brune I."/>
            <person name="Chakraborty T."/>
            <person name="Kalinowski J."/>
            <person name="Meyer F."/>
            <person name="Rupp O."/>
            <person name="Schneiker S."/>
            <person name="Viehoever P."/>
            <person name="Puehler A."/>
        </authorList>
    </citation>
    <scope>NUCLEOTIDE SEQUENCE [LARGE SCALE GENOMIC DNA]</scope>
    <source>
        <strain evidence="2 3">K411</strain>
    </source>
</reference>
<dbReference type="Pfam" id="PF20381">
    <property type="entry name" value="Rv1476"/>
    <property type="match status" value="1"/>
</dbReference>
<keyword evidence="1" id="KW-1133">Transmembrane helix</keyword>
<evidence type="ECO:0000256" key="1">
    <source>
        <dbReference type="SAM" id="Phobius"/>
    </source>
</evidence>
<dbReference type="InterPro" id="IPR046498">
    <property type="entry name" value="Rv1476-like"/>
</dbReference>
<dbReference type="RefSeq" id="WP_011273548.1">
    <property type="nucleotide sequence ID" value="NC_007164.1"/>
</dbReference>
<keyword evidence="1" id="KW-0812">Transmembrane</keyword>
<evidence type="ECO:0000313" key="3">
    <source>
        <dbReference type="Proteomes" id="UP000000545"/>
    </source>
</evidence>
<dbReference type="EMBL" id="CR931997">
    <property type="protein sequence ID" value="CAI37132.1"/>
    <property type="molecule type" value="Genomic_DNA"/>
</dbReference>
<dbReference type="eggNOG" id="ENOG5031KB0">
    <property type="taxonomic scope" value="Bacteria"/>
</dbReference>
<dbReference type="Proteomes" id="UP000000545">
    <property type="component" value="Chromosome"/>
</dbReference>
<sequence length="175" mass="18480">MTDTPNSAPSDDVAQLINSLNDAAVYVAEDFPTTVESGPAGLSKSLSEIVEATERGESASKIGTLKIGYINQDGERHNSLRDVAQKVLDDTDADTVILKSPSQATVVSENLSRYAIESNYKVLYGANSQPEATQEFLNQAAGYEAPTALANVGVALALAIAAVIASLSKLRTHRK</sequence>
<dbReference type="HOGENOM" id="CLU_112366_1_0_11"/>
<gene>
    <name evidence="2" type="ordered locus">jk0968</name>
</gene>
<dbReference type="AlphaFoldDB" id="Q4JVM5"/>
<dbReference type="OrthoDB" id="4424537at2"/>
<organism evidence="2 3">
    <name type="scientific">Corynebacterium jeikeium (strain K411)</name>
    <dbReference type="NCBI Taxonomy" id="306537"/>
    <lineage>
        <taxon>Bacteria</taxon>
        <taxon>Bacillati</taxon>
        <taxon>Actinomycetota</taxon>
        <taxon>Actinomycetes</taxon>
        <taxon>Mycobacteriales</taxon>
        <taxon>Corynebacteriaceae</taxon>
        <taxon>Corynebacterium</taxon>
    </lineage>
</organism>
<dbReference type="KEGG" id="cjk:jk0968"/>
<proteinExistence type="predicted"/>
<feature type="transmembrane region" description="Helical" evidence="1">
    <location>
        <begin position="148"/>
        <end position="167"/>
    </location>
</feature>
<accession>Q4JVM5</accession>